<protein>
    <recommendedName>
        <fullName evidence="4">DUF1761 domain-containing protein</fullName>
    </recommendedName>
</protein>
<evidence type="ECO:0000313" key="2">
    <source>
        <dbReference type="EMBL" id="MDR7271234.1"/>
    </source>
</evidence>
<dbReference type="Pfam" id="PF08570">
    <property type="entry name" value="DUF1761"/>
    <property type="match status" value="1"/>
</dbReference>
<feature type="transmembrane region" description="Helical" evidence="1">
    <location>
        <begin position="111"/>
        <end position="133"/>
    </location>
</feature>
<gene>
    <name evidence="2" type="ORF">J2X20_003902</name>
</gene>
<keyword evidence="1" id="KW-0812">Transmembrane</keyword>
<comment type="caution">
    <text evidence="2">The sequence shown here is derived from an EMBL/GenBank/DDBJ whole genome shotgun (WGS) entry which is preliminary data.</text>
</comment>
<feature type="transmembrane region" description="Helical" evidence="1">
    <location>
        <begin position="81"/>
        <end position="104"/>
    </location>
</feature>
<evidence type="ECO:0008006" key="4">
    <source>
        <dbReference type="Google" id="ProtNLM"/>
    </source>
</evidence>
<dbReference type="Proteomes" id="UP001180453">
    <property type="component" value="Unassembled WGS sequence"/>
</dbReference>
<feature type="transmembrane region" description="Helical" evidence="1">
    <location>
        <begin position="6"/>
        <end position="26"/>
    </location>
</feature>
<name>A0ABU1YQU7_ROSSA</name>
<feature type="transmembrane region" description="Helical" evidence="1">
    <location>
        <begin position="54"/>
        <end position="75"/>
    </location>
</feature>
<dbReference type="InterPro" id="IPR013879">
    <property type="entry name" value="DUF1761"/>
</dbReference>
<evidence type="ECO:0000313" key="3">
    <source>
        <dbReference type="Proteomes" id="UP001180453"/>
    </source>
</evidence>
<dbReference type="EMBL" id="JAVDXU010000003">
    <property type="protein sequence ID" value="MDR7271234.1"/>
    <property type="molecule type" value="Genomic_DNA"/>
</dbReference>
<sequence>MDAVQFNIPAVIVAALTSFLLGGLWYSPLAFEKAWMAEAGLSEAQTKQVNMGRVFGLSALASLIMAFNLAAFLGAKASLSFGLFAGFATGLGWVAMSLGVIYLFEQRSLKLWLINSGYQIVAYTVMGAILGAWH</sequence>
<accession>A0ABU1YQU7</accession>
<organism evidence="2 3">
    <name type="scientific">Roseateles saccharophilus</name>
    <name type="common">Pseudomonas saccharophila</name>
    <dbReference type="NCBI Taxonomy" id="304"/>
    <lineage>
        <taxon>Bacteria</taxon>
        <taxon>Pseudomonadati</taxon>
        <taxon>Pseudomonadota</taxon>
        <taxon>Betaproteobacteria</taxon>
        <taxon>Burkholderiales</taxon>
        <taxon>Sphaerotilaceae</taxon>
        <taxon>Roseateles</taxon>
    </lineage>
</organism>
<keyword evidence="3" id="KW-1185">Reference proteome</keyword>
<reference evidence="2 3" key="1">
    <citation type="submission" date="2023-07" db="EMBL/GenBank/DDBJ databases">
        <title>Sorghum-associated microbial communities from plants grown in Nebraska, USA.</title>
        <authorList>
            <person name="Schachtman D."/>
        </authorList>
    </citation>
    <scope>NUCLEOTIDE SEQUENCE [LARGE SCALE GENOMIC DNA]</scope>
    <source>
        <strain evidence="2 3">BE314</strain>
    </source>
</reference>
<dbReference type="RefSeq" id="WP_310268099.1">
    <property type="nucleotide sequence ID" value="NZ_JAVDXU010000003.1"/>
</dbReference>
<keyword evidence="1" id="KW-0472">Membrane</keyword>
<keyword evidence="1" id="KW-1133">Transmembrane helix</keyword>
<evidence type="ECO:0000256" key="1">
    <source>
        <dbReference type="SAM" id="Phobius"/>
    </source>
</evidence>
<proteinExistence type="predicted"/>